<evidence type="ECO:0000313" key="3">
    <source>
        <dbReference type="Proteomes" id="UP000187209"/>
    </source>
</evidence>
<keyword evidence="1" id="KW-0175">Coiled coil</keyword>
<organism evidence="2 3">
    <name type="scientific">Stentor coeruleus</name>
    <dbReference type="NCBI Taxonomy" id="5963"/>
    <lineage>
        <taxon>Eukaryota</taxon>
        <taxon>Sar</taxon>
        <taxon>Alveolata</taxon>
        <taxon>Ciliophora</taxon>
        <taxon>Postciliodesmatophora</taxon>
        <taxon>Heterotrichea</taxon>
        <taxon>Heterotrichida</taxon>
        <taxon>Stentoridae</taxon>
        <taxon>Stentor</taxon>
    </lineage>
</organism>
<keyword evidence="3" id="KW-1185">Reference proteome</keyword>
<reference evidence="2 3" key="1">
    <citation type="submission" date="2016-11" db="EMBL/GenBank/DDBJ databases">
        <title>The macronuclear genome of Stentor coeruleus: a giant cell with tiny introns.</title>
        <authorList>
            <person name="Slabodnick M."/>
            <person name="Ruby J.G."/>
            <person name="Reiff S.B."/>
            <person name="Swart E.C."/>
            <person name="Gosai S."/>
            <person name="Prabakaran S."/>
            <person name="Witkowska E."/>
            <person name="Larue G.E."/>
            <person name="Fisher S."/>
            <person name="Freeman R.M."/>
            <person name="Gunawardena J."/>
            <person name="Chu W."/>
            <person name="Stover N.A."/>
            <person name="Gregory B.D."/>
            <person name="Nowacki M."/>
            <person name="Derisi J."/>
            <person name="Roy S.W."/>
            <person name="Marshall W.F."/>
            <person name="Sood P."/>
        </authorList>
    </citation>
    <scope>NUCLEOTIDE SEQUENCE [LARGE SCALE GENOMIC DNA]</scope>
    <source>
        <strain evidence="2">WM001</strain>
    </source>
</reference>
<dbReference type="OrthoDB" id="290592at2759"/>
<dbReference type="EMBL" id="MPUH01000550">
    <property type="protein sequence ID" value="OMJ77907.1"/>
    <property type="molecule type" value="Genomic_DNA"/>
</dbReference>
<sequence length="881" mass="103589">MNHRFKHHQVLEKSFLPSKISENPVLSSRSRENYVGITSLSPRLYSASPDSFCYSINSSRKIFKFQKNEILDFEDEIRTLISQTHDYEAFTSVLLSLNTISKLCLSILPSLEQKKISQEFPKILESLGQILDLLKKTGQINEKNSKDLQKEKETTKNLTFQIKQLQSSLQGTSNKFLQIEKTKNESVQKLEKSARKQIVEREKHIEKIQMLEDYIEELKNVTKIEQISKELQEYKDKYEHLSKEYKGYSKQKESMIYKMEMTIGSYKEKLDSNEKYLSSFYDEQKKNQDLIQLLEKNIDVLKEKICERNERLGLFKEDMVRFFNCKNLYEETKEHVEFWKNKYQQIEQSIASGSYSKGAERAIWISLNDPVFSIVRESAVCSHVLNIPSQKPSVVNKIDQAVEYQKKKNESHSDNKIDISEINLKIYKMNRPLFITFLDINDTTLPLMIPFQNWLEVTVRGIYDSKYYEHQLCTFESGRIPSRFPEFVYSWLGSFTVDQKTRQVKELENWRKSSGEKIRMDFILSLGQDKYKQNWEIKTFIEFLNEDLMIDELAFYLHCRNYLFKGAQLLLNTGKYASIHFLPIKKVEEALEKILEKVSGSDRNELKDLLRKKARLKDGQFALDSGLVLRLLLEYYIREKRAKFIAIRSFYEFADKNYEMTGVTFTGFRDIIRNLDNQASDIVIAKMYRDCFSICNGIITADYIFTICNESLLFFSCLCVKQDVSCKQTELSSILSTYKLYKSSLELIKVSIKNIGVIELINNFNKLESYFLNEYSGVREFNEKSSFRKLWALVFQIQNAFLDANIDNLSMFLKNSDDNEELVSGPQSCRFFIELLGKIALHKINAEFAVRKIQRKWKERRYSNKGKLIFNRLNTMAKQNK</sequence>
<comment type="caution">
    <text evidence="2">The sequence shown here is derived from an EMBL/GenBank/DDBJ whole genome shotgun (WGS) entry which is preliminary data.</text>
</comment>
<evidence type="ECO:0000256" key="1">
    <source>
        <dbReference type="SAM" id="Coils"/>
    </source>
</evidence>
<accession>A0A1R2BM87</accession>
<proteinExistence type="predicted"/>
<dbReference type="AlphaFoldDB" id="A0A1R2BM87"/>
<gene>
    <name evidence="2" type="ORF">SteCoe_22429</name>
</gene>
<dbReference type="Proteomes" id="UP000187209">
    <property type="component" value="Unassembled WGS sequence"/>
</dbReference>
<dbReference type="PANTHER" id="PTHR39867:SF1">
    <property type="entry name" value="HELICASE ATP-BINDING DOMAIN-CONTAINING PROTEIN"/>
    <property type="match status" value="1"/>
</dbReference>
<dbReference type="PANTHER" id="PTHR39867">
    <property type="entry name" value="HELICASE ATP-BINDING DOMAIN-CONTAINING PROTEIN"/>
    <property type="match status" value="1"/>
</dbReference>
<name>A0A1R2BM87_9CILI</name>
<evidence type="ECO:0000313" key="2">
    <source>
        <dbReference type="EMBL" id="OMJ77907.1"/>
    </source>
</evidence>
<feature type="coiled-coil region" evidence="1">
    <location>
        <begin position="201"/>
        <end position="251"/>
    </location>
</feature>
<protein>
    <submittedName>
        <fullName evidence="2">Uncharacterized protein</fullName>
    </submittedName>
</protein>